<accession>A0A2W1CXZ6</accession>
<dbReference type="PANTHER" id="PTHR35585">
    <property type="entry name" value="HHE DOMAIN PROTEIN (AFU_ORTHOLOGUE AFUA_4G00730)"/>
    <property type="match status" value="1"/>
</dbReference>
<dbReference type="EMBL" id="NQIK02000001">
    <property type="protein sequence ID" value="KAF7578430.1"/>
    <property type="molecule type" value="Genomic_DNA"/>
</dbReference>
<gene>
    <name evidence="3" type="ORF">Ptr86124_003183</name>
    <name evidence="2" type="ORF">PtrM4_026700</name>
</gene>
<dbReference type="InterPro" id="IPR012312">
    <property type="entry name" value="Hemerythrin-like"/>
</dbReference>
<comment type="caution">
    <text evidence="2">The sequence shown here is derived from an EMBL/GenBank/DDBJ whole genome shotgun (WGS) entry which is preliminary data.</text>
</comment>
<dbReference type="Proteomes" id="UP000249757">
    <property type="component" value="Unassembled WGS sequence"/>
</dbReference>
<reference evidence="2" key="1">
    <citation type="journal article" date="2018" name="BMC Genomics">
        <title>Comparative genomics of the wheat fungal pathogen Pyrenophora tritici-repentis reveals chromosomal variations and genome plasticity.</title>
        <authorList>
            <person name="Moolhuijzen P."/>
            <person name="See P.T."/>
            <person name="Hane J.K."/>
            <person name="Shi G."/>
            <person name="Liu Z."/>
            <person name="Oliver R.P."/>
            <person name="Moffat C.S."/>
        </authorList>
    </citation>
    <scope>NUCLEOTIDE SEQUENCE [LARGE SCALE GENOMIC DNA]</scope>
    <source>
        <strain evidence="2">M4</strain>
    </source>
</reference>
<dbReference type="Gene3D" id="1.20.120.520">
    <property type="entry name" value="nmb1532 protein domain like"/>
    <property type="match status" value="1"/>
</dbReference>
<sequence>MPRPHAALFTTITSAITHDHRVLETSYREIVDHPTDIDHQTRYGNLFTWELARHSVAEELLVYPAMENYLGAAGKQHADADRAQHHEVKELLKDFQNTDASSSTYIPKLENLWSVLKKHIEEEEREDLPLLEEALRKNEGESEGLAKRFERTKMFVPSRAHPSAGENPYFEGPMGLLAAPIDHIADIFRKFPDDTISPNPSKK</sequence>
<evidence type="ECO:0000259" key="1">
    <source>
        <dbReference type="Pfam" id="PF01814"/>
    </source>
</evidence>
<protein>
    <submittedName>
        <fullName evidence="2 3">HHE domain-containing protein</fullName>
    </submittedName>
</protein>
<organism evidence="2 4">
    <name type="scientific">Pyrenophora tritici-repentis</name>
    <dbReference type="NCBI Taxonomy" id="45151"/>
    <lineage>
        <taxon>Eukaryota</taxon>
        <taxon>Fungi</taxon>
        <taxon>Dikarya</taxon>
        <taxon>Ascomycota</taxon>
        <taxon>Pezizomycotina</taxon>
        <taxon>Dothideomycetes</taxon>
        <taxon>Pleosporomycetidae</taxon>
        <taxon>Pleosporales</taxon>
        <taxon>Pleosporineae</taxon>
        <taxon>Pleosporaceae</taxon>
        <taxon>Pyrenophora</taxon>
    </lineage>
</organism>
<feature type="domain" description="Hemerythrin-like" evidence="1">
    <location>
        <begin position="12"/>
        <end position="131"/>
    </location>
</feature>
<proteinExistence type="predicted"/>
<name>A0A2W1CXZ6_9PLEO</name>
<keyword evidence="5" id="KW-1185">Reference proteome</keyword>
<dbReference type="EMBL" id="NRDI02000003">
    <property type="protein sequence ID" value="KAI1517882.1"/>
    <property type="molecule type" value="Genomic_DNA"/>
</dbReference>
<evidence type="ECO:0000313" key="4">
    <source>
        <dbReference type="Proteomes" id="UP000245464"/>
    </source>
</evidence>
<evidence type="ECO:0000313" key="2">
    <source>
        <dbReference type="EMBL" id="KAF7578430.1"/>
    </source>
</evidence>
<reference evidence="3" key="2">
    <citation type="submission" date="2021-05" db="EMBL/GenBank/DDBJ databases">
        <authorList>
            <person name="Moolhuijzen P.M."/>
            <person name="Moffat C.S."/>
        </authorList>
    </citation>
    <scope>NUCLEOTIDE SEQUENCE</scope>
    <source>
        <strain evidence="3">86-124</strain>
    </source>
</reference>
<dbReference type="PANTHER" id="PTHR35585:SF1">
    <property type="entry name" value="HHE DOMAIN PROTEIN (AFU_ORTHOLOGUE AFUA_4G00730)"/>
    <property type="match status" value="1"/>
</dbReference>
<dbReference type="Pfam" id="PF01814">
    <property type="entry name" value="Hemerythrin"/>
    <property type="match status" value="1"/>
</dbReference>
<reference evidence="5" key="4">
    <citation type="journal article" date="2022" name="Microb. Genom.">
        <title>A global pangenome for the wheat fungal pathogen Pyrenophora tritici-repentis and prediction of effector protein structural homology.</title>
        <authorList>
            <person name="Moolhuijzen P.M."/>
            <person name="See P.T."/>
            <person name="Shi G."/>
            <person name="Powell H.R."/>
            <person name="Cockram J."/>
            <person name="Jorgensen L.N."/>
            <person name="Benslimane H."/>
            <person name="Strelkov S.E."/>
            <person name="Turner J."/>
            <person name="Liu Z."/>
            <person name="Moffat C.S."/>
        </authorList>
    </citation>
    <scope>NUCLEOTIDE SEQUENCE [LARGE SCALE GENOMIC DNA]</scope>
</reference>
<dbReference type="AlphaFoldDB" id="A0A2W1CXZ6"/>
<dbReference type="OMA" id="AVMDMGR"/>
<dbReference type="Proteomes" id="UP000245464">
    <property type="component" value="Chromosome 1"/>
</dbReference>
<evidence type="ECO:0000313" key="3">
    <source>
        <dbReference type="EMBL" id="KAI1517882.1"/>
    </source>
</evidence>
<evidence type="ECO:0000313" key="5">
    <source>
        <dbReference type="Proteomes" id="UP000249757"/>
    </source>
</evidence>
<dbReference type="OrthoDB" id="9983919at2759"/>
<reference evidence="3" key="3">
    <citation type="journal article" date="2022" name="bioRxiv">
        <title>A global pangenome for the wheat fungal pathogen Pyrenophora tritici-repentis and prediction of effector protein structural homology.</title>
        <authorList>
            <person name="Moolhuijzen P."/>
            <person name="See P.T."/>
            <person name="Shi G."/>
            <person name="Powell H.R."/>
            <person name="Cockram J."/>
            <person name="Jorgensen L.N."/>
            <person name="Benslimane H."/>
            <person name="Strelkov S.E."/>
            <person name="Turner J."/>
            <person name="Liu Z."/>
            <person name="Moffat C.S."/>
        </authorList>
    </citation>
    <scope>NUCLEOTIDE SEQUENCE</scope>
    <source>
        <strain evidence="3">86-124</strain>
    </source>
</reference>